<evidence type="ECO:0000313" key="1">
    <source>
        <dbReference type="EMBL" id="PFX21385.1"/>
    </source>
</evidence>
<comment type="caution">
    <text evidence="1">The sequence shown here is derived from an EMBL/GenBank/DDBJ whole genome shotgun (WGS) entry which is preliminary data.</text>
</comment>
<dbReference type="PANTHER" id="PTHR23227">
    <property type="entry name" value="BUCENTAUR RELATED"/>
    <property type="match status" value="1"/>
</dbReference>
<sequence>MISNIPNKEQLILLGDFNARVGADQGSWPSCLGKFGIGNMNDNGKRLLELCTYHNLCIANSFFNTKPQHKEGLLETPALKTLASAGSHPGAKRAALMEYKRSPCEKNLQILRAARNKVKHTARRCANDYWTELSETIQTAEITGNIIGMYEGIKTAMRPTKNKTAPLKSTTGEVITDKRQQMERWVEDYSELYSQHNVVTTSALHAIKCLPVMGELDSEPPIDELSKAINSLASRKAPGSDGIPPDLIKHCKTTLLQPVHEVLCEPWREGAVPQYMRDAKIVTLYKNKGQRNDCIN</sequence>
<dbReference type="InterPro" id="IPR027124">
    <property type="entry name" value="Swc5/CFDP1/2"/>
</dbReference>
<reference evidence="2" key="1">
    <citation type="journal article" date="2017" name="bioRxiv">
        <title>Comparative analysis of the genomes of Stylophora pistillata and Acropora digitifera provides evidence for extensive differences between species of corals.</title>
        <authorList>
            <person name="Voolstra C.R."/>
            <person name="Li Y."/>
            <person name="Liew Y.J."/>
            <person name="Baumgarten S."/>
            <person name="Zoccola D."/>
            <person name="Flot J.-F."/>
            <person name="Tambutte S."/>
            <person name="Allemand D."/>
            <person name="Aranda M."/>
        </authorList>
    </citation>
    <scope>NUCLEOTIDE SEQUENCE [LARGE SCALE GENOMIC DNA]</scope>
</reference>
<dbReference type="STRING" id="50429.A0A2B4RYR8"/>
<dbReference type="OrthoDB" id="5987630at2759"/>
<gene>
    <name evidence="1" type="primary">CFDP2</name>
    <name evidence="1" type="ORF">AWC38_SpisGene14145</name>
</gene>
<evidence type="ECO:0000313" key="2">
    <source>
        <dbReference type="Proteomes" id="UP000225706"/>
    </source>
</evidence>
<accession>A0A2B4RYR8</accession>
<keyword evidence="2" id="KW-1185">Reference proteome</keyword>
<protein>
    <submittedName>
        <fullName evidence="1">Craniofacial development protein 2</fullName>
    </submittedName>
</protein>
<dbReference type="EMBL" id="LSMT01000279">
    <property type="protein sequence ID" value="PFX21385.1"/>
    <property type="molecule type" value="Genomic_DNA"/>
</dbReference>
<dbReference type="InterPro" id="IPR036691">
    <property type="entry name" value="Endo/exonu/phosph_ase_sf"/>
</dbReference>
<dbReference type="Gene3D" id="3.60.10.10">
    <property type="entry name" value="Endonuclease/exonuclease/phosphatase"/>
    <property type="match status" value="1"/>
</dbReference>
<organism evidence="1 2">
    <name type="scientific">Stylophora pistillata</name>
    <name type="common">Smooth cauliflower coral</name>
    <dbReference type="NCBI Taxonomy" id="50429"/>
    <lineage>
        <taxon>Eukaryota</taxon>
        <taxon>Metazoa</taxon>
        <taxon>Cnidaria</taxon>
        <taxon>Anthozoa</taxon>
        <taxon>Hexacorallia</taxon>
        <taxon>Scleractinia</taxon>
        <taxon>Astrocoeniina</taxon>
        <taxon>Pocilloporidae</taxon>
        <taxon>Stylophora</taxon>
    </lineage>
</organism>
<dbReference type="Proteomes" id="UP000225706">
    <property type="component" value="Unassembled WGS sequence"/>
</dbReference>
<name>A0A2B4RYR8_STYPI</name>
<dbReference type="PANTHER" id="PTHR23227:SF84">
    <property type="entry name" value="ENDONUCLEASE_EXONUCLEASE_PHOSPHATASE DOMAIN-CONTAINING PROTEIN"/>
    <property type="match status" value="1"/>
</dbReference>
<proteinExistence type="predicted"/>
<dbReference type="AlphaFoldDB" id="A0A2B4RYR8"/>